<sequence>MANKLRIYELAKNYNKTTKEMLKLLKEEFGLEIKSHMSVLGGDDLAIVEEYFSDNKNEDKNKNQQKEKKDDKKIENKDKKEEKFQKINLQKIKKIRSHQTKKIRKKIKTK</sequence>
<reference evidence="3 4" key="1">
    <citation type="submission" date="2008-09" db="EMBL/GenBank/DDBJ databases">
        <authorList>
            <person name="Fulton L."/>
            <person name="Clifton S."/>
            <person name="Fulton B."/>
            <person name="Xu J."/>
            <person name="Minx P."/>
            <person name="Pepin K.H."/>
            <person name="Johnson M."/>
            <person name="Thiruvilangam P."/>
            <person name="Bhonagiri V."/>
            <person name="Nash W.E."/>
            <person name="Mardis E.R."/>
            <person name="Wilson R.K."/>
        </authorList>
    </citation>
    <scope>NUCLEOTIDE SEQUENCE [LARGE SCALE GENOMIC DNA]</scope>
    <source>
        <strain evidence="3 4">DSM 7454</strain>
    </source>
</reference>
<dbReference type="AlphaFoldDB" id="B6W936"/>
<dbReference type="InterPro" id="IPR006847">
    <property type="entry name" value="IF2_N"/>
</dbReference>
<dbReference type="EMBL" id="ABXA01000028">
    <property type="protein sequence ID" value="EEB36092.1"/>
    <property type="molecule type" value="Genomic_DNA"/>
</dbReference>
<feature type="domain" description="Translation initiation factor IF-2 N-terminal" evidence="2">
    <location>
        <begin position="3"/>
        <end position="52"/>
    </location>
</feature>
<gene>
    <name evidence="3" type="ORF">ANHYDRO_01087</name>
</gene>
<comment type="caution">
    <text evidence="3">The sequence shown here is derived from an EMBL/GenBank/DDBJ whole genome shotgun (WGS) entry which is preliminary data.</text>
</comment>
<dbReference type="Proteomes" id="UP000005451">
    <property type="component" value="Unassembled WGS sequence"/>
</dbReference>
<evidence type="ECO:0000259" key="2">
    <source>
        <dbReference type="Pfam" id="PF04760"/>
    </source>
</evidence>
<name>B6W936_9FIRM</name>
<proteinExistence type="predicted"/>
<evidence type="ECO:0000313" key="4">
    <source>
        <dbReference type="Proteomes" id="UP000005451"/>
    </source>
</evidence>
<keyword evidence="3" id="KW-0648">Protein biosynthesis</keyword>
<keyword evidence="3" id="KW-0396">Initiation factor</keyword>
<evidence type="ECO:0000313" key="3">
    <source>
        <dbReference type="EMBL" id="EEB36092.1"/>
    </source>
</evidence>
<dbReference type="RefSeq" id="WP_004814156.1">
    <property type="nucleotide sequence ID" value="NZ_ABXA01000028.1"/>
</dbReference>
<dbReference type="Pfam" id="PF04760">
    <property type="entry name" value="IF2_N"/>
    <property type="match status" value="1"/>
</dbReference>
<dbReference type="STRING" id="561177.ANHYDRO_01087"/>
<dbReference type="eggNOG" id="COG0532">
    <property type="taxonomic scope" value="Bacteria"/>
</dbReference>
<reference evidence="3 4" key="2">
    <citation type="submission" date="2008-10" db="EMBL/GenBank/DDBJ databases">
        <title>Draft genome sequence of Anaerococcus hydrogenalis (DSM 7454).</title>
        <authorList>
            <person name="Sudarsanam P."/>
            <person name="Ley R."/>
            <person name="Guruge J."/>
            <person name="Turnbaugh P.J."/>
            <person name="Mahowald M."/>
            <person name="Liep D."/>
            <person name="Gordon J."/>
        </authorList>
    </citation>
    <scope>NUCLEOTIDE SEQUENCE [LARGE SCALE GENOMIC DNA]</scope>
    <source>
        <strain evidence="3 4">DSM 7454</strain>
    </source>
</reference>
<evidence type="ECO:0000256" key="1">
    <source>
        <dbReference type="SAM" id="MobiDB-lite"/>
    </source>
</evidence>
<feature type="region of interest" description="Disordered" evidence="1">
    <location>
        <begin position="54"/>
        <end position="80"/>
    </location>
</feature>
<protein>
    <submittedName>
        <fullName evidence="3">Translation initiation factor IF-2, N-terminal domain protein</fullName>
    </submittedName>
</protein>
<dbReference type="Gene3D" id="1.10.10.2480">
    <property type="match status" value="1"/>
</dbReference>
<accession>B6W936</accession>
<organism evidence="3 4">
    <name type="scientific">Anaerococcus hydrogenalis DSM 7454</name>
    <dbReference type="NCBI Taxonomy" id="561177"/>
    <lineage>
        <taxon>Bacteria</taxon>
        <taxon>Bacillati</taxon>
        <taxon>Bacillota</taxon>
        <taxon>Tissierellia</taxon>
        <taxon>Tissierellales</taxon>
        <taxon>Peptoniphilaceae</taxon>
        <taxon>Anaerococcus</taxon>
    </lineage>
</organism>
<dbReference type="GO" id="GO:0003743">
    <property type="term" value="F:translation initiation factor activity"/>
    <property type="evidence" value="ECO:0007669"/>
    <property type="project" value="UniProtKB-KW"/>
</dbReference>